<dbReference type="InParanoid" id="A0A409XP04"/>
<evidence type="ECO:0000256" key="1">
    <source>
        <dbReference type="SAM" id="SignalP"/>
    </source>
</evidence>
<evidence type="ECO:0000313" key="3">
    <source>
        <dbReference type="Proteomes" id="UP000283269"/>
    </source>
</evidence>
<keyword evidence="3" id="KW-1185">Reference proteome</keyword>
<dbReference type="EMBL" id="NHYD01001028">
    <property type="protein sequence ID" value="PPQ92509.1"/>
    <property type="molecule type" value="Genomic_DNA"/>
</dbReference>
<keyword evidence="1" id="KW-0732">Signal</keyword>
<dbReference type="STRING" id="93625.A0A409XP04"/>
<proteinExistence type="predicted"/>
<feature type="signal peptide" evidence="1">
    <location>
        <begin position="1"/>
        <end position="17"/>
    </location>
</feature>
<dbReference type="Proteomes" id="UP000283269">
    <property type="component" value="Unassembled WGS sequence"/>
</dbReference>
<dbReference type="OrthoDB" id="5358475at2759"/>
<sequence length="91" mass="10107">MKALLFVLLIALKPALAATGLAPKKYLSLPLGAVKPSGWLMDQLKVQTNGLAGHEHEFYNYVAQTDWVGGNSYYSNLEEAGSYWFARKILF</sequence>
<dbReference type="AlphaFoldDB" id="A0A409XP04"/>
<feature type="chain" id="PRO_5019461796" evidence="1">
    <location>
        <begin position="18"/>
        <end position="91"/>
    </location>
</feature>
<comment type="caution">
    <text evidence="2">The sequence shown here is derived from an EMBL/GenBank/DDBJ whole genome shotgun (WGS) entry which is preliminary data.</text>
</comment>
<protein>
    <submittedName>
        <fullName evidence="2">Uncharacterized protein</fullName>
    </submittedName>
</protein>
<gene>
    <name evidence="2" type="ORF">CVT25_010342</name>
</gene>
<evidence type="ECO:0000313" key="2">
    <source>
        <dbReference type="EMBL" id="PPQ92509.1"/>
    </source>
</evidence>
<accession>A0A409XP04</accession>
<reference evidence="2 3" key="1">
    <citation type="journal article" date="2018" name="Evol. Lett.">
        <title>Horizontal gene cluster transfer increased hallucinogenic mushroom diversity.</title>
        <authorList>
            <person name="Reynolds H.T."/>
            <person name="Vijayakumar V."/>
            <person name="Gluck-Thaler E."/>
            <person name="Korotkin H.B."/>
            <person name="Matheny P.B."/>
            <person name="Slot J.C."/>
        </authorList>
    </citation>
    <scope>NUCLEOTIDE SEQUENCE [LARGE SCALE GENOMIC DNA]</scope>
    <source>
        <strain evidence="2 3">2631</strain>
    </source>
</reference>
<name>A0A409XP04_PSICY</name>
<organism evidence="2 3">
    <name type="scientific">Psilocybe cyanescens</name>
    <dbReference type="NCBI Taxonomy" id="93625"/>
    <lineage>
        <taxon>Eukaryota</taxon>
        <taxon>Fungi</taxon>
        <taxon>Dikarya</taxon>
        <taxon>Basidiomycota</taxon>
        <taxon>Agaricomycotina</taxon>
        <taxon>Agaricomycetes</taxon>
        <taxon>Agaricomycetidae</taxon>
        <taxon>Agaricales</taxon>
        <taxon>Agaricineae</taxon>
        <taxon>Strophariaceae</taxon>
        <taxon>Psilocybe</taxon>
    </lineage>
</organism>